<evidence type="ECO:0000259" key="1">
    <source>
        <dbReference type="Pfam" id="PF06230"/>
    </source>
</evidence>
<evidence type="ECO:0000313" key="3">
    <source>
        <dbReference type="EMBL" id="MFC0243154.1"/>
    </source>
</evidence>
<dbReference type="Proteomes" id="UP001589775">
    <property type="component" value="Unassembled WGS sequence"/>
</dbReference>
<evidence type="ECO:0000313" key="4">
    <source>
        <dbReference type="Proteomes" id="UP001589775"/>
    </source>
</evidence>
<feature type="domain" description="LpxI N-terminal" evidence="2">
    <location>
        <begin position="11"/>
        <end position="141"/>
    </location>
</feature>
<organism evidence="3 4">
    <name type="scientific">Rhodopseudomonas telluris</name>
    <dbReference type="NCBI Taxonomy" id="644215"/>
    <lineage>
        <taxon>Bacteria</taxon>
        <taxon>Pseudomonadati</taxon>
        <taxon>Pseudomonadota</taxon>
        <taxon>Alphaproteobacteria</taxon>
        <taxon>Hyphomicrobiales</taxon>
        <taxon>Nitrobacteraceae</taxon>
        <taxon>Rhodopseudomonas</taxon>
    </lineage>
</organism>
<reference evidence="3 4" key="1">
    <citation type="submission" date="2024-09" db="EMBL/GenBank/DDBJ databases">
        <authorList>
            <person name="Sun Q."/>
            <person name="Mori K."/>
        </authorList>
    </citation>
    <scope>NUCLEOTIDE SEQUENCE [LARGE SCALE GENOMIC DNA]</scope>
    <source>
        <strain evidence="3 4">KCTC 23279</strain>
    </source>
</reference>
<protein>
    <submittedName>
        <fullName evidence="3">LpxI family protein</fullName>
    </submittedName>
</protein>
<dbReference type="Pfam" id="PF17930">
    <property type="entry name" value="LpxI_N"/>
    <property type="match status" value="1"/>
</dbReference>
<dbReference type="InterPro" id="IPR053174">
    <property type="entry name" value="LpxI"/>
</dbReference>
<comment type="caution">
    <text evidence="3">The sequence shown here is derived from an EMBL/GenBank/DDBJ whole genome shotgun (WGS) entry which is preliminary data.</text>
</comment>
<dbReference type="PANTHER" id="PTHR39962:SF1">
    <property type="entry name" value="LPXI FAMILY PROTEIN"/>
    <property type="match status" value="1"/>
</dbReference>
<sequence>MTDSLPQLGNKVGIIAGGGTLPFAVADSLIARGVTPVLFALKGACDAARVAAYQHHWLGLGAFGKLLRLLRREDCRDLVFIGSLVRPSLTELRLDWGALRVLPAVLAAYRGGDDHLLTGVGHLFERYGFRLLGLKDVATDLLMPEGCLTRAAADAVVEADIAKGRAVLAALSPFDIGQGCVVIEGHIVAVEDTGGTDELLRRVAQLRANRRISAKPGRGVLVKAPKAGQDLRFDLPALGPKTIEGLIAAQLGGVAVVAGHTVVAEPQTMIEAADKAGLFVIGLRS</sequence>
<dbReference type="PANTHER" id="PTHR39962">
    <property type="entry name" value="BLL4848 PROTEIN"/>
    <property type="match status" value="1"/>
</dbReference>
<dbReference type="Gene3D" id="3.40.50.20">
    <property type="match status" value="1"/>
</dbReference>
<feature type="domain" description="LpxI C-terminal" evidence="1">
    <location>
        <begin position="144"/>
        <end position="281"/>
    </location>
</feature>
<dbReference type="EMBL" id="JBHLWM010000008">
    <property type="protein sequence ID" value="MFC0243154.1"/>
    <property type="molecule type" value="Genomic_DNA"/>
</dbReference>
<keyword evidence="4" id="KW-1185">Reference proteome</keyword>
<dbReference type="InterPro" id="IPR041255">
    <property type="entry name" value="LpxI_N"/>
</dbReference>
<accession>A0ABV6EY50</accession>
<dbReference type="InterPro" id="IPR043167">
    <property type="entry name" value="LpxI_C_sf"/>
</dbReference>
<gene>
    <name evidence="3" type="ORF">ACFFJ6_21880</name>
</gene>
<evidence type="ECO:0000259" key="2">
    <source>
        <dbReference type="Pfam" id="PF17930"/>
    </source>
</evidence>
<dbReference type="Pfam" id="PF06230">
    <property type="entry name" value="LpxI_C"/>
    <property type="match status" value="1"/>
</dbReference>
<dbReference type="Gene3D" id="3.40.140.80">
    <property type="match status" value="1"/>
</dbReference>
<proteinExistence type="predicted"/>
<dbReference type="InterPro" id="IPR010415">
    <property type="entry name" value="LpxI_C"/>
</dbReference>
<dbReference type="RefSeq" id="WP_378391792.1">
    <property type="nucleotide sequence ID" value="NZ_JBHLWM010000008.1"/>
</dbReference>
<name>A0ABV6EY50_9BRAD</name>